<evidence type="ECO:0000313" key="1">
    <source>
        <dbReference type="EMBL" id="GMR51246.1"/>
    </source>
</evidence>
<name>A0AAN5CUM8_9BILA</name>
<comment type="caution">
    <text evidence="1">The sequence shown here is derived from an EMBL/GenBank/DDBJ whole genome shotgun (WGS) entry which is preliminary data.</text>
</comment>
<feature type="non-terminal residue" evidence="1">
    <location>
        <position position="1"/>
    </location>
</feature>
<evidence type="ECO:0000313" key="2">
    <source>
        <dbReference type="Proteomes" id="UP001328107"/>
    </source>
</evidence>
<dbReference type="Gene3D" id="2.80.10.50">
    <property type="match status" value="1"/>
</dbReference>
<keyword evidence="2" id="KW-1185">Reference proteome</keyword>
<accession>A0AAN5CUM8</accession>
<sequence length="100" mass="11371">TCSITQHMTCLSATIAGQRTLKTCDNQYVRAWRGPSGEGCWYVDKAPHCDECEHWYIEQHNWKVASYWLAETKYLRARRFGGVDLVDSVGAWAVVDVMAA</sequence>
<dbReference type="GO" id="GO:0030041">
    <property type="term" value="P:actin filament polymerization"/>
    <property type="evidence" value="ECO:0007669"/>
    <property type="project" value="TreeGrafter"/>
</dbReference>
<dbReference type="EMBL" id="BTRK01000005">
    <property type="protein sequence ID" value="GMR51246.1"/>
    <property type="molecule type" value="Genomic_DNA"/>
</dbReference>
<dbReference type="GO" id="GO:0051015">
    <property type="term" value="F:actin filament binding"/>
    <property type="evidence" value="ECO:0007669"/>
    <property type="project" value="TreeGrafter"/>
</dbReference>
<dbReference type="Proteomes" id="UP001328107">
    <property type="component" value="Unassembled WGS sequence"/>
</dbReference>
<protein>
    <submittedName>
        <fullName evidence="1">Uncharacterized protein</fullName>
    </submittedName>
</protein>
<organism evidence="1 2">
    <name type="scientific">Pristionchus mayeri</name>
    <dbReference type="NCBI Taxonomy" id="1317129"/>
    <lineage>
        <taxon>Eukaryota</taxon>
        <taxon>Metazoa</taxon>
        <taxon>Ecdysozoa</taxon>
        <taxon>Nematoda</taxon>
        <taxon>Chromadorea</taxon>
        <taxon>Rhabditida</taxon>
        <taxon>Rhabditina</taxon>
        <taxon>Diplogasteromorpha</taxon>
        <taxon>Diplogasteroidea</taxon>
        <taxon>Neodiplogasteridae</taxon>
        <taxon>Pristionchus</taxon>
    </lineage>
</organism>
<dbReference type="GO" id="GO:0015629">
    <property type="term" value="C:actin cytoskeleton"/>
    <property type="evidence" value="ECO:0007669"/>
    <property type="project" value="TreeGrafter"/>
</dbReference>
<reference evidence="2" key="1">
    <citation type="submission" date="2022-10" db="EMBL/GenBank/DDBJ databases">
        <title>Genome assembly of Pristionchus species.</title>
        <authorList>
            <person name="Yoshida K."/>
            <person name="Sommer R.J."/>
        </authorList>
    </citation>
    <scope>NUCLEOTIDE SEQUENCE [LARGE SCALE GENOMIC DNA]</scope>
    <source>
        <strain evidence="2">RS5460</strain>
    </source>
</reference>
<gene>
    <name evidence="1" type="ORF">PMAYCL1PPCAC_21441</name>
</gene>
<dbReference type="InterPro" id="IPR052883">
    <property type="entry name" value="Hisactophilin"/>
</dbReference>
<dbReference type="PANTHER" id="PTHR33351:SF1">
    <property type="entry name" value="IG-LIKE DOMAIN-CONTAINING PROTEIN-RELATED"/>
    <property type="match status" value="1"/>
</dbReference>
<dbReference type="PANTHER" id="PTHR33351">
    <property type="entry name" value="HISACTOPHILIN-1-RELATED"/>
    <property type="match status" value="1"/>
</dbReference>
<proteinExistence type="predicted"/>
<dbReference type="AlphaFoldDB" id="A0AAN5CUM8"/>